<protein>
    <submittedName>
        <fullName evidence="1">Uncharacterized protein</fullName>
    </submittedName>
</protein>
<dbReference type="Proteomes" id="UP000236728">
    <property type="component" value="Unassembled WGS sequence"/>
</dbReference>
<dbReference type="AlphaFoldDB" id="A0A1H6BQK8"/>
<name>A0A1H6BQK8_9BACT</name>
<dbReference type="InterPro" id="IPR038573">
    <property type="entry name" value="BrnT_sf"/>
</dbReference>
<dbReference type="Pfam" id="PF04365">
    <property type="entry name" value="BrnT_toxin"/>
    <property type="match status" value="1"/>
</dbReference>
<dbReference type="RefSeq" id="WP_235011724.1">
    <property type="nucleotide sequence ID" value="NZ_FNVA01000007.1"/>
</dbReference>
<organism evidence="1 2">
    <name type="scientific">Bryocella elongata</name>
    <dbReference type="NCBI Taxonomy" id="863522"/>
    <lineage>
        <taxon>Bacteria</taxon>
        <taxon>Pseudomonadati</taxon>
        <taxon>Acidobacteriota</taxon>
        <taxon>Terriglobia</taxon>
        <taxon>Terriglobales</taxon>
        <taxon>Acidobacteriaceae</taxon>
        <taxon>Bryocella</taxon>
    </lineage>
</organism>
<keyword evidence="2" id="KW-1185">Reference proteome</keyword>
<sequence>MKTTRAGLRVSCAMPLAFEYDPSKATSNLEKHGASLAEAMTVFADPFAETFPDELHSEDEDR</sequence>
<accession>A0A1H6BQK8</accession>
<reference evidence="1 2" key="1">
    <citation type="submission" date="2016-10" db="EMBL/GenBank/DDBJ databases">
        <authorList>
            <person name="de Groot N.N."/>
        </authorList>
    </citation>
    <scope>NUCLEOTIDE SEQUENCE [LARGE SCALE GENOMIC DNA]</scope>
    <source>
        <strain evidence="1 2">DSM 22489</strain>
    </source>
</reference>
<dbReference type="Gene3D" id="3.10.450.530">
    <property type="entry name" value="Ribonuclease toxin, BrnT, of type II toxin-antitoxin system"/>
    <property type="match status" value="1"/>
</dbReference>
<dbReference type="EMBL" id="FNVA01000007">
    <property type="protein sequence ID" value="SEG62983.1"/>
    <property type="molecule type" value="Genomic_DNA"/>
</dbReference>
<evidence type="ECO:0000313" key="2">
    <source>
        <dbReference type="Proteomes" id="UP000236728"/>
    </source>
</evidence>
<dbReference type="InterPro" id="IPR007460">
    <property type="entry name" value="BrnT_toxin"/>
</dbReference>
<evidence type="ECO:0000313" key="1">
    <source>
        <dbReference type="EMBL" id="SEG62983.1"/>
    </source>
</evidence>
<proteinExistence type="predicted"/>
<gene>
    <name evidence="1" type="ORF">SAMN05421819_3935</name>
</gene>